<dbReference type="Proteomes" id="UP000294933">
    <property type="component" value="Unassembled WGS sequence"/>
</dbReference>
<evidence type="ECO:0000313" key="2">
    <source>
        <dbReference type="Proteomes" id="UP000294933"/>
    </source>
</evidence>
<dbReference type="EMBL" id="ML170164">
    <property type="protein sequence ID" value="TDL25440.1"/>
    <property type="molecule type" value="Genomic_DNA"/>
</dbReference>
<sequence length="178" mass="20076">MIYTFTEWKSDSTLVMPPRTALDLRPIYHISVGLNLAPFTQISYATTIRRGGTAQGTFVGSFSLSVTDPLFGLINFENTSLRIDDVLFKGREESRRWRWHFGNVRLLWDCRTTLDDGSPHCVCYEMESVAQVATLVPPPLDAVPPLPTPTLTIFPDGHALFDHILLSALIIERKRSNQ</sequence>
<proteinExistence type="predicted"/>
<name>A0A4Y7QF03_9AGAM</name>
<organism evidence="1 2">
    <name type="scientific">Rickenella mellea</name>
    <dbReference type="NCBI Taxonomy" id="50990"/>
    <lineage>
        <taxon>Eukaryota</taxon>
        <taxon>Fungi</taxon>
        <taxon>Dikarya</taxon>
        <taxon>Basidiomycota</taxon>
        <taxon>Agaricomycotina</taxon>
        <taxon>Agaricomycetes</taxon>
        <taxon>Hymenochaetales</taxon>
        <taxon>Rickenellaceae</taxon>
        <taxon>Rickenella</taxon>
    </lineage>
</organism>
<gene>
    <name evidence="1" type="ORF">BD410DRAFT_766063</name>
</gene>
<dbReference type="AlphaFoldDB" id="A0A4Y7QF03"/>
<accession>A0A4Y7QF03</accession>
<dbReference type="OrthoDB" id="3002966at2759"/>
<dbReference type="VEuPathDB" id="FungiDB:BD410DRAFT_766063"/>
<protein>
    <submittedName>
        <fullName evidence="1">Uncharacterized protein</fullName>
    </submittedName>
</protein>
<reference evidence="1 2" key="1">
    <citation type="submission" date="2018-06" db="EMBL/GenBank/DDBJ databases">
        <title>A transcriptomic atlas of mushroom development highlights an independent origin of complex multicellularity.</title>
        <authorList>
            <consortium name="DOE Joint Genome Institute"/>
            <person name="Krizsan K."/>
            <person name="Almasi E."/>
            <person name="Merenyi Z."/>
            <person name="Sahu N."/>
            <person name="Viragh M."/>
            <person name="Koszo T."/>
            <person name="Mondo S."/>
            <person name="Kiss B."/>
            <person name="Balint B."/>
            <person name="Kues U."/>
            <person name="Barry K."/>
            <person name="Hegedus J.C."/>
            <person name="Henrissat B."/>
            <person name="Johnson J."/>
            <person name="Lipzen A."/>
            <person name="Ohm R."/>
            <person name="Nagy I."/>
            <person name="Pangilinan J."/>
            <person name="Yan J."/>
            <person name="Xiong Y."/>
            <person name="Grigoriev I.V."/>
            <person name="Hibbett D.S."/>
            <person name="Nagy L.G."/>
        </authorList>
    </citation>
    <scope>NUCLEOTIDE SEQUENCE [LARGE SCALE GENOMIC DNA]</scope>
    <source>
        <strain evidence="1 2">SZMC22713</strain>
    </source>
</reference>
<keyword evidence="2" id="KW-1185">Reference proteome</keyword>
<evidence type="ECO:0000313" key="1">
    <source>
        <dbReference type="EMBL" id="TDL25440.1"/>
    </source>
</evidence>